<accession>A0A8J4PVB2</accession>
<name>A0A8J4PVB2_9MYCE</name>
<evidence type="ECO:0000256" key="1">
    <source>
        <dbReference type="SAM" id="Coils"/>
    </source>
</evidence>
<gene>
    <name evidence="4" type="ORF">CYY_005878</name>
</gene>
<dbReference type="Gene3D" id="3.30.710.10">
    <property type="entry name" value="Potassium Channel Kv1.1, Chain A"/>
    <property type="match status" value="1"/>
</dbReference>
<dbReference type="SUPFAM" id="SSF54695">
    <property type="entry name" value="POZ domain"/>
    <property type="match status" value="1"/>
</dbReference>
<dbReference type="Pfam" id="PF02214">
    <property type="entry name" value="BTB_2"/>
    <property type="match status" value="1"/>
</dbReference>
<proteinExistence type="predicted"/>
<evidence type="ECO:0000256" key="2">
    <source>
        <dbReference type="SAM" id="MobiDB-lite"/>
    </source>
</evidence>
<dbReference type="AlphaFoldDB" id="A0A8J4PVB2"/>
<dbReference type="GO" id="GO:0051260">
    <property type="term" value="P:protein homooligomerization"/>
    <property type="evidence" value="ECO:0007669"/>
    <property type="project" value="InterPro"/>
</dbReference>
<dbReference type="Pfam" id="PF07534">
    <property type="entry name" value="TLD"/>
    <property type="match status" value="1"/>
</dbReference>
<keyword evidence="5" id="KW-1185">Reference proteome</keyword>
<feature type="coiled-coil region" evidence="1">
    <location>
        <begin position="15"/>
        <end position="42"/>
    </location>
</feature>
<evidence type="ECO:0000313" key="4">
    <source>
        <dbReference type="EMBL" id="KAF2072804.1"/>
    </source>
</evidence>
<dbReference type="SMART" id="SM00584">
    <property type="entry name" value="TLDc"/>
    <property type="match status" value="1"/>
</dbReference>
<protein>
    <recommendedName>
        <fullName evidence="3">TLDc domain-containing protein</fullName>
    </recommendedName>
</protein>
<feature type="region of interest" description="Disordered" evidence="2">
    <location>
        <begin position="160"/>
        <end position="186"/>
    </location>
</feature>
<keyword evidence="1" id="KW-0175">Coiled coil</keyword>
<dbReference type="PROSITE" id="PS51886">
    <property type="entry name" value="TLDC"/>
    <property type="match status" value="1"/>
</dbReference>
<dbReference type="InterPro" id="IPR011333">
    <property type="entry name" value="SKP1/BTB/POZ_sf"/>
</dbReference>
<dbReference type="PANTHER" id="PTHR11145">
    <property type="entry name" value="BTB/POZ DOMAIN-CONTAINING ADAPTER FOR CUL3-MEDIATED RHOA DEGRADATION PROTEIN FAMILY MEMBER"/>
    <property type="match status" value="1"/>
</dbReference>
<evidence type="ECO:0000313" key="5">
    <source>
        <dbReference type="Proteomes" id="UP000695562"/>
    </source>
</evidence>
<comment type="caution">
    <text evidence="4">The sequence shown here is derived from an EMBL/GenBank/DDBJ whole genome shotgun (WGS) entry which is preliminary data.</text>
</comment>
<dbReference type="OrthoDB" id="17470at2759"/>
<dbReference type="EMBL" id="AJWJ01000246">
    <property type="protein sequence ID" value="KAF2072804.1"/>
    <property type="molecule type" value="Genomic_DNA"/>
</dbReference>
<evidence type="ECO:0000259" key="3">
    <source>
        <dbReference type="PROSITE" id="PS51886"/>
    </source>
</evidence>
<dbReference type="Proteomes" id="UP000695562">
    <property type="component" value="Unassembled WGS sequence"/>
</dbReference>
<dbReference type="InterPro" id="IPR045068">
    <property type="entry name" value="BACURD1-3"/>
</dbReference>
<organism evidence="4 5">
    <name type="scientific">Polysphondylium violaceum</name>
    <dbReference type="NCBI Taxonomy" id="133409"/>
    <lineage>
        <taxon>Eukaryota</taxon>
        <taxon>Amoebozoa</taxon>
        <taxon>Evosea</taxon>
        <taxon>Eumycetozoa</taxon>
        <taxon>Dictyostelia</taxon>
        <taxon>Dictyosteliales</taxon>
        <taxon>Dictyosteliaceae</taxon>
        <taxon>Polysphondylium</taxon>
    </lineage>
</organism>
<sequence>MDKKANIKVKVDSLQRQHQSDLDSLNKEITNLKEKYKCIDISTLKEITDSFERQFSYELNKLLKEIDKFDPPLVESKLNNSRDIIKLNVGGDKFETKRSTFTEIPDTYLEMLSKVENEYFIDRDGKYFKYIIKYLGNDSDIQIPDEIKKEVIKEMEFYKTPPPKIEEPPQIGSLIDDDDNNDQAQSTKTNDAAICLLESLNQKQNDESPSSTFVEYPHSKITNQNSFKLFSEWINGDLNLNFELLYRASEYDFDISEFHNKCDGKGATITVIETVDGDIFGGYNSQSWSSQERYCGDQRCFIFTLVNKHGIKPTKYIATPNVDSIFCYSSFSYGVTFGGGHDFRIEQSKLYQNFPKVFIDTTGHGIKTLSSSPCVQIKDYEVFLVV</sequence>
<dbReference type="InterPro" id="IPR006571">
    <property type="entry name" value="TLDc_dom"/>
</dbReference>
<reference evidence="4" key="1">
    <citation type="submission" date="2020-01" db="EMBL/GenBank/DDBJ databases">
        <title>Development of genomics and gene disruption for Polysphondylium violaceum indicates a role for the polyketide synthase stlB in stalk morphogenesis.</title>
        <authorList>
            <person name="Narita B."/>
            <person name="Kawabe Y."/>
            <person name="Kin K."/>
            <person name="Saito T."/>
            <person name="Gibbs R."/>
            <person name="Kuspa A."/>
            <person name="Muzny D."/>
            <person name="Queller D."/>
            <person name="Richards S."/>
            <person name="Strassman J."/>
            <person name="Sucgang R."/>
            <person name="Worley K."/>
            <person name="Schaap P."/>
        </authorList>
    </citation>
    <scope>NUCLEOTIDE SEQUENCE</scope>
    <source>
        <strain evidence="4">QSvi11</strain>
    </source>
</reference>
<feature type="domain" description="TLDc" evidence="3">
    <location>
        <begin position="220"/>
        <end position="386"/>
    </location>
</feature>
<dbReference type="InterPro" id="IPR003131">
    <property type="entry name" value="T1-type_BTB"/>
</dbReference>
<dbReference type="PANTHER" id="PTHR11145:SF8">
    <property type="entry name" value="RE57120P"/>
    <property type="match status" value="1"/>
</dbReference>